<dbReference type="RefSeq" id="WP_238807067.1">
    <property type="nucleotide sequence ID" value="NZ_CAKLPY010000002.1"/>
</dbReference>
<evidence type="ECO:0008006" key="3">
    <source>
        <dbReference type="Google" id="ProtNLM"/>
    </source>
</evidence>
<dbReference type="InterPro" id="IPR023459">
    <property type="entry name" value="Tscrpt_elong_fac_GreA/B_fam"/>
</dbReference>
<proteinExistence type="predicted"/>
<dbReference type="EMBL" id="CAKLPY010000002">
    <property type="protein sequence ID" value="CAH0996510.1"/>
    <property type="molecule type" value="Genomic_DNA"/>
</dbReference>
<accession>A0ABM9ARJ3</accession>
<protein>
    <recommendedName>
        <fullName evidence="3">Transcription elongation factor</fullName>
    </recommendedName>
</protein>
<comment type="caution">
    <text evidence="1">The sequence shown here is derived from an EMBL/GenBank/DDBJ whole genome shotgun (WGS) entry which is preliminary data.</text>
</comment>
<dbReference type="Proteomes" id="UP000837932">
    <property type="component" value="Unassembled WGS sequence"/>
</dbReference>
<gene>
    <name evidence="1" type="ORF">EMA8858_02642</name>
</gene>
<name>A0ABM9ARJ3_9BACT</name>
<evidence type="ECO:0000313" key="2">
    <source>
        <dbReference type="Proteomes" id="UP000837932"/>
    </source>
</evidence>
<keyword evidence="2" id="KW-1185">Reference proteome</keyword>
<evidence type="ECO:0000313" key="1">
    <source>
        <dbReference type="EMBL" id="CAH0996510.1"/>
    </source>
</evidence>
<reference evidence="1" key="1">
    <citation type="submission" date="2021-12" db="EMBL/GenBank/DDBJ databases">
        <authorList>
            <person name="Rodrigo-Torres L."/>
            <person name="Arahal R. D."/>
            <person name="Lucena T."/>
        </authorList>
    </citation>
    <scope>NUCLEOTIDE SEQUENCE</scope>
    <source>
        <strain evidence="1">CECT 8858</strain>
    </source>
</reference>
<dbReference type="PIRSF" id="PIRSF006092">
    <property type="entry name" value="GreA_GreB"/>
    <property type="match status" value="1"/>
</dbReference>
<organism evidence="1 2">
    <name type="scientific">Emticicia aquatica</name>
    <dbReference type="NCBI Taxonomy" id="1681835"/>
    <lineage>
        <taxon>Bacteria</taxon>
        <taxon>Pseudomonadati</taxon>
        <taxon>Bacteroidota</taxon>
        <taxon>Cytophagia</taxon>
        <taxon>Cytophagales</taxon>
        <taxon>Leadbetterellaceae</taxon>
        <taxon>Emticicia</taxon>
    </lineage>
</organism>
<sequence length="147" mass="16299">MKSQLLETIKEFIENRMKTSWDAMEAAKNSANEEGKSSAGDKYETARAMGQLDREMNGRMYEQARQERLSLDKIDPEAIFSKVAFGALVETSMGIFFVSIGAGVIDFDSKKIMAISPQSPIGQVIMGKVNGDSFDFRGKTQRIISIS</sequence>